<comment type="caution">
    <text evidence="5">The sequence shown here is derived from an EMBL/GenBank/DDBJ whole genome shotgun (WGS) entry which is preliminary data.</text>
</comment>
<keyword evidence="2" id="KW-0238">DNA-binding</keyword>
<keyword evidence="6" id="KW-1185">Reference proteome</keyword>
<evidence type="ECO:0000313" key="5">
    <source>
        <dbReference type="EMBL" id="TCC57531.1"/>
    </source>
</evidence>
<proteinExistence type="predicted"/>
<dbReference type="InterPro" id="IPR050204">
    <property type="entry name" value="AraC_XylS_family_regulators"/>
</dbReference>
<dbReference type="SUPFAM" id="SSF46689">
    <property type="entry name" value="Homeodomain-like"/>
    <property type="match status" value="2"/>
</dbReference>
<keyword evidence="1" id="KW-0805">Transcription regulation</keyword>
<evidence type="ECO:0000256" key="2">
    <source>
        <dbReference type="ARBA" id="ARBA00023125"/>
    </source>
</evidence>
<accession>A0A4R0KB46</accession>
<dbReference type="InterPro" id="IPR020449">
    <property type="entry name" value="Tscrpt_reg_AraC-type_HTH"/>
</dbReference>
<protein>
    <submittedName>
        <fullName evidence="5">AraC family transcriptional regulator</fullName>
    </submittedName>
</protein>
<dbReference type="Pfam" id="PF12833">
    <property type="entry name" value="HTH_18"/>
    <property type="match status" value="1"/>
</dbReference>
<name>A0A4R0KB46_9ACTN</name>
<dbReference type="InterPro" id="IPR009057">
    <property type="entry name" value="Homeodomain-like_sf"/>
</dbReference>
<dbReference type="AlphaFoldDB" id="A0A4R0KB46"/>
<dbReference type="Gene3D" id="1.10.10.60">
    <property type="entry name" value="Homeodomain-like"/>
    <property type="match status" value="1"/>
</dbReference>
<dbReference type="PANTHER" id="PTHR46796">
    <property type="entry name" value="HTH-TYPE TRANSCRIPTIONAL ACTIVATOR RHAS-RELATED"/>
    <property type="match status" value="1"/>
</dbReference>
<dbReference type="EMBL" id="SJKB01000010">
    <property type="protein sequence ID" value="TCC57531.1"/>
    <property type="molecule type" value="Genomic_DNA"/>
</dbReference>
<dbReference type="Proteomes" id="UP000291144">
    <property type="component" value="Unassembled WGS sequence"/>
</dbReference>
<dbReference type="RefSeq" id="WP_131361880.1">
    <property type="nucleotide sequence ID" value="NZ_SJKB01000010.1"/>
</dbReference>
<dbReference type="Pfam" id="PF12852">
    <property type="entry name" value="Cupin_6"/>
    <property type="match status" value="1"/>
</dbReference>
<dbReference type="GO" id="GO:0043565">
    <property type="term" value="F:sequence-specific DNA binding"/>
    <property type="evidence" value="ECO:0007669"/>
    <property type="project" value="InterPro"/>
</dbReference>
<dbReference type="SMART" id="SM00342">
    <property type="entry name" value="HTH_ARAC"/>
    <property type="match status" value="1"/>
</dbReference>
<dbReference type="PRINTS" id="PR00032">
    <property type="entry name" value="HTHARAC"/>
</dbReference>
<gene>
    <name evidence="5" type="ORF">E0H73_29590</name>
</gene>
<feature type="domain" description="HTH araC/xylS-type" evidence="4">
    <location>
        <begin position="194"/>
        <end position="295"/>
    </location>
</feature>
<dbReference type="PANTHER" id="PTHR46796:SF7">
    <property type="entry name" value="ARAC FAMILY TRANSCRIPTIONAL REGULATOR"/>
    <property type="match status" value="1"/>
</dbReference>
<reference evidence="5 6" key="1">
    <citation type="submission" date="2019-02" db="EMBL/GenBank/DDBJ databases">
        <title>Kribbella capetownensis sp. nov. and Kribbella speibonae sp. nov., isolated from soil.</title>
        <authorList>
            <person name="Curtis S.M."/>
            <person name="Norton I."/>
            <person name="Everest G.J."/>
            <person name="Meyers P.R."/>
        </authorList>
    </citation>
    <scope>NUCLEOTIDE SEQUENCE [LARGE SCALE GENOMIC DNA]</scope>
    <source>
        <strain evidence="5 6">NRRL B-24813</strain>
    </source>
</reference>
<evidence type="ECO:0000313" key="6">
    <source>
        <dbReference type="Proteomes" id="UP000291144"/>
    </source>
</evidence>
<dbReference type="PROSITE" id="PS01124">
    <property type="entry name" value="HTH_ARAC_FAMILY_2"/>
    <property type="match status" value="1"/>
</dbReference>
<dbReference type="OrthoDB" id="241790at2"/>
<dbReference type="InterPro" id="IPR018060">
    <property type="entry name" value="HTH_AraC"/>
</dbReference>
<evidence type="ECO:0000256" key="3">
    <source>
        <dbReference type="ARBA" id="ARBA00023163"/>
    </source>
</evidence>
<dbReference type="InterPro" id="IPR032783">
    <property type="entry name" value="AraC_lig"/>
</dbReference>
<dbReference type="InterPro" id="IPR018062">
    <property type="entry name" value="HTH_AraC-typ_CS"/>
</dbReference>
<evidence type="ECO:0000256" key="1">
    <source>
        <dbReference type="ARBA" id="ARBA00023015"/>
    </source>
</evidence>
<organism evidence="5 6">
    <name type="scientific">Kribbella pittospori</name>
    <dbReference type="NCBI Taxonomy" id="722689"/>
    <lineage>
        <taxon>Bacteria</taxon>
        <taxon>Bacillati</taxon>
        <taxon>Actinomycetota</taxon>
        <taxon>Actinomycetes</taxon>
        <taxon>Propionibacteriales</taxon>
        <taxon>Kribbellaceae</taxon>
        <taxon>Kribbella</taxon>
    </lineage>
</organism>
<keyword evidence="3" id="KW-0804">Transcription</keyword>
<evidence type="ECO:0000259" key="4">
    <source>
        <dbReference type="PROSITE" id="PS01124"/>
    </source>
</evidence>
<sequence>MDAISYVIGLARIRASVDKRCLLAGATEMKVPAYGDAEAAFHFVLDGDCVLELPDRQVPLRGGDAVLLAGSPPHLIRTAGPGRVRSSVETPGTAFDTIRSPSGQAVTDIFCGHYSVGSGSGVLLLRSLPDPLVVSFDAADESVRTLAALLRAEALAEGSGTAAVVDALCAGLLAMMLRRGDLPGVAPWTAVADRRIAGTIDAVLDDPGADWTLDRLAATASMSRATFVRHFGKHTRTTVAAFVTSLRMMVAADLLADPELTVAAVAARVGYHSESAFSKAFREATDVTPGRYRRTQIARQG</sequence>
<dbReference type="PROSITE" id="PS00041">
    <property type="entry name" value="HTH_ARAC_FAMILY_1"/>
    <property type="match status" value="1"/>
</dbReference>
<dbReference type="GO" id="GO:0003700">
    <property type="term" value="F:DNA-binding transcription factor activity"/>
    <property type="evidence" value="ECO:0007669"/>
    <property type="project" value="InterPro"/>
</dbReference>